<proteinExistence type="predicted"/>
<dbReference type="KEGG" id="avg:I6H45_04160"/>
<reference evidence="3 4" key="1">
    <citation type="submission" date="2020-12" db="EMBL/GenBank/DDBJ databases">
        <title>FDA dAtabase for Regulatory Grade micrObial Sequences (FDA-ARGOS): Supporting development and validation of Infectious Disease Dx tests.</title>
        <authorList>
            <person name="Sproer C."/>
            <person name="Gronow S."/>
            <person name="Severitt S."/>
            <person name="Schroder I."/>
            <person name="Tallon L."/>
            <person name="Sadzewicz L."/>
            <person name="Zhao X."/>
            <person name="Boylan J."/>
            <person name="Ott S."/>
            <person name="Bowen H."/>
            <person name="Vavikolanu K."/>
            <person name="Mehta A."/>
            <person name="Aluvathingal J."/>
            <person name="Nadendla S."/>
            <person name="Lowell S."/>
            <person name="Myers T."/>
            <person name="Yan Y."/>
            <person name="Sichtig H."/>
        </authorList>
    </citation>
    <scope>NUCLEOTIDE SEQUENCE [LARGE SCALE GENOMIC DNA]</scope>
    <source>
        <strain evidence="3 4">FDAARGOS_988</strain>
    </source>
</reference>
<evidence type="ECO:0000313" key="4">
    <source>
        <dbReference type="Proteomes" id="UP000595276"/>
    </source>
</evidence>
<dbReference type="RefSeq" id="WP_004838667.1">
    <property type="nucleotide sequence ID" value="NZ_CP066014.1"/>
</dbReference>
<name>A0A7T4K616_9FIRM</name>
<dbReference type="PANTHER" id="PTHR33498">
    <property type="entry name" value="TRANSPOSASE FOR INSERTION SEQUENCE ELEMENT IS1557"/>
    <property type="match status" value="1"/>
</dbReference>
<organism evidence="3 4">
    <name type="scientific">Anaerococcus vaginalis</name>
    <dbReference type="NCBI Taxonomy" id="33037"/>
    <lineage>
        <taxon>Bacteria</taxon>
        <taxon>Bacillati</taxon>
        <taxon>Bacillota</taxon>
        <taxon>Tissierellia</taxon>
        <taxon>Tissierellales</taxon>
        <taxon>Peptoniphilaceae</taxon>
        <taxon>Anaerococcus</taxon>
    </lineage>
</organism>
<dbReference type="PANTHER" id="PTHR33498:SF1">
    <property type="entry name" value="TRANSPOSASE FOR INSERTION SEQUENCE ELEMENT IS1557"/>
    <property type="match status" value="1"/>
</dbReference>
<dbReference type="Pfam" id="PF14690">
    <property type="entry name" value="Zn_ribbon_ISL3"/>
    <property type="match status" value="1"/>
</dbReference>
<evidence type="ECO:0000313" key="3">
    <source>
        <dbReference type="EMBL" id="QQB62678.1"/>
    </source>
</evidence>
<dbReference type="GeneID" id="96991930"/>
<gene>
    <name evidence="3" type="ORF">I6H45_04160</name>
</gene>
<keyword evidence="1" id="KW-1133">Transmembrane helix</keyword>
<dbReference type="Proteomes" id="UP000595276">
    <property type="component" value="Chromosome"/>
</dbReference>
<sequence length="117" mass="13544">MSINYFITNLLNIKDDNLTFLDGIHHKLIKGVNYSVVNAKLKYSNEPCPHCGCKDESLIIKYGFKLSHVRFSKVGDYPLIIDLKKQKMFCKKCGHYFLVFLINLKNLFLVILLGNFL</sequence>
<accession>A0A7T4K616</accession>
<evidence type="ECO:0000259" key="2">
    <source>
        <dbReference type="Pfam" id="PF14690"/>
    </source>
</evidence>
<evidence type="ECO:0000256" key="1">
    <source>
        <dbReference type="SAM" id="Phobius"/>
    </source>
</evidence>
<keyword evidence="1" id="KW-0812">Transmembrane</keyword>
<dbReference type="AlphaFoldDB" id="A0A7T4K616"/>
<protein>
    <submittedName>
        <fullName evidence="3">Transposase family protein</fullName>
    </submittedName>
</protein>
<feature type="domain" description="Transposase IS204/IS1001/IS1096/IS1165 zinc-finger" evidence="2">
    <location>
        <begin position="47"/>
        <end position="93"/>
    </location>
</feature>
<keyword evidence="1" id="KW-0472">Membrane</keyword>
<dbReference type="InterPro" id="IPR047951">
    <property type="entry name" value="Transpos_ISL3"/>
</dbReference>
<feature type="transmembrane region" description="Helical" evidence="1">
    <location>
        <begin position="93"/>
        <end position="114"/>
    </location>
</feature>
<dbReference type="InterPro" id="IPR029261">
    <property type="entry name" value="Transposase_Znf"/>
</dbReference>
<dbReference type="EMBL" id="CP066014">
    <property type="protein sequence ID" value="QQB62678.1"/>
    <property type="molecule type" value="Genomic_DNA"/>
</dbReference>